<name>A0A395MKD6_9HYPO</name>
<keyword evidence="1" id="KW-0677">Repeat</keyword>
<evidence type="ECO:0000256" key="1">
    <source>
        <dbReference type="ARBA" id="ARBA00022737"/>
    </source>
</evidence>
<evidence type="ECO:0000256" key="2">
    <source>
        <dbReference type="SAM" id="MobiDB-lite"/>
    </source>
</evidence>
<sequence length="1318" mass="149457">MEALAALSVAGAVIQFIDFGSKLLSNSRQLYRSADGVTTETLDMKLVTTDLSTLLQGLRRKLPENRQMTKEKDISEDDAAIDELCKRCVEVAEELLLRVSKLKLERQDQTSSGNPKDDTKGPKPLGQNQNKSMVSMEKTPKSALKQQWRGLQKAAEAGCEGSFKKWNSFRKALEASWSKGEIEALASTIREIRGEIEFRILVKLRTTLTIVVLQQSHFSHQLMQSTRTLLESFTNTRDNLANQLRLQSERLIETQNLGNMKRQRHIEEYLDGKEKAAGTLEAPAGIQEVDQESFKPSARDKQVEEQLRLLIVENGILGTLSFPTLMERKESLESPYHDTFEWIFEDPEATGRPWSSYISWLKEGTGIYWINGKAGSGKSTLMSYIYDNPKTTTFLNEWAGAMPSESYGFFFWNSGDEDQKSLRGLLRTLLFEILQRHRDIIAHVMPEAWDAWSSRAIAVVSSKYPLDSPMLPPVPQQWTMAELKRAFRMTLQTLQGKFKLCLFIDGLDEYNGDYLDLLELFQDYTQCPDIKVCLSSRPLSVFENEMSGFPSLRLQDLTHGDISHYVKDRLYRHKYMVQLSKQKSGDVTDLVDEIVTKARGVFLWVKLVVKSLLRGLSDYNRISDLQRRVKHLPGDLEALYAHMLNTTDPFYHEQASQILQIVRVARQHSPNGLTLLNLSWADDEDENLAVNAQIKPLTDEEVIERCRIMDARLKSVCAGLLESLDNQFSDITPDAKVVYLHRTVADWLARPAVWDHIISRTAGSTFSPNLSMLRSSLMQVKTAKVSPRLPLEGAIVTSALHFARGAELDLKKAFPKILDQLDFAITCQERIGNGLRPGTLKRKTSNSSTESSSGEYDEDNDPQPVPGTSNVGLVGKKSTFYQRAKEFGLDYYVSMKYEAGVIVDQNVNQHLLLHEVTHTSWPDLNAIKSILGNGVDSNFAFEGPSPWEQVLLRATTHFTASGSHLPNGTQTPNACQNTEWRAKAKHWADVIKVFVDHGASPTMMTRRSETISGHPRLSLMVVLGRFYPEFLDEEASELRMIVRKRKTLEQPEQDEQFLESQNAGRIRQLRALGAPKQIEPAAASGFSWLVSWVWKGGSLLPLDSVLLTPEEWDEVTRLGIEQGGWPAIPVNPGFDNDNLWSRLFEVLGSRNNVDNFVITDEEINSVKGVLMQLYSPYQLSKIETRLTLNPDEVFARVRAVFSFFEYMNLSQDESGFNANPKGKLGYIINQIVRQLLHAEALYEEEYGERVTEKAQDWLRKTLKIIKDFYENRTGDEATEGRVFALQYIKLVNSQRIETDWSVPLLEDDDDDVEMGDAK</sequence>
<comment type="caution">
    <text evidence="5">The sequence shown here is derived from an EMBL/GenBank/DDBJ whole genome shotgun (WGS) entry which is preliminary data.</text>
</comment>
<dbReference type="PANTHER" id="PTHR10039:SF5">
    <property type="entry name" value="NACHT DOMAIN-CONTAINING PROTEIN"/>
    <property type="match status" value="1"/>
</dbReference>
<proteinExistence type="predicted"/>
<dbReference type="Pfam" id="PF25053">
    <property type="entry name" value="DUF7791"/>
    <property type="match status" value="1"/>
</dbReference>
<accession>A0A395MKD6</accession>
<dbReference type="PANTHER" id="PTHR10039">
    <property type="entry name" value="AMELOGENIN"/>
    <property type="match status" value="1"/>
</dbReference>
<dbReference type="STRING" id="2594813.A0A395MKD6"/>
<dbReference type="Pfam" id="PF24883">
    <property type="entry name" value="NPHP3_N"/>
    <property type="match status" value="1"/>
</dbReference>
<reference evidence="5 6" key="1">
    <citation type="journal article" date="2018" name="PLoS Pathog.">
        <title>Evolution of structural diversity of trichothecenes, a family of toxins produced by plant pathogenic and entomopathogenic fungi.</title>
        <authorList>
            <person name="Proctor R.H."/>
            <person name="McCormick S.P."/>
            <person name="Kim H.S."/>
            <person name="Cardoza R.E."/>
            <person name="Stanley A.M."/>
            <person name="Lindo L."/>
            <person name="Kelly A."/>
            <person name="Brown D.W."/>
            <person name="Lee T."/>
            <person name="Vaughan M.M."/>
            <person name="Alexander N.J."/>
            <person name="Busman M."/>
            <person name="Gutierrez S."/>
        </authorList>
    </citation>
    <scope>NUCLEOTIDE SEQUENCE [LARGE SCALE GENOMIC DNA]</scope>
    <source>
        <strain evidence="5 6">NRRL 13405</strain>
    </source>
</reference>
<dbReference type="EMBL" id="PXXK01000241">
    <property type="protein sequence ID" value="RFN47629.1"/>
    <property type="molecule type" value="Genomic_DNA"/>
</dbReference>
<dbReference type="InterPro" id="IPR056693">
    <property type="entry name" value="DUF7791"/>
</dbReference>
<keyword evidence="6" id="KW-1185">Reference proteome</keyword>
<feature type="domain" description="DUF7791" evidence="4">
    <location>
        <begin position="648"/>
        <end position="785"/>
    </location>
</feature>
<feature type="region of interest" description="Disordered" evidence="2">
    <location>
        <begin position="106"/>
        <end position="147"/>
    </location>
</feature>
<evidence type="ECO:0000259" key="4">
    <source>
        <dbReference type="Pfam" id="PF25053"/>
    </source>
</evidence>
<evidence type="ECO:0000259" key="3">
    <source>
        <dbReference type="Pfam" id="PF24883"/>
    </source>
</evidence>
<dbReference type="Proteomes" id="UP000265631">
    <property type="component" value="Unassembled WGS sequence"/>
</dbReference>
<dbReference type="Gene3D" id="3.40.50.300">
    <property type="entry name" value="P-loop containing nucleotide triphosphate hydrolases"/>
    <property type="match status" value="1"/>
</dbReference>
<organism evidence="5 6">
    <name type="scientific">Fusarium flagelliforme</name>
    <dbReference type="NCBI Taxonomy" id="2675880"/>
    <lineage>
        <taxon>Eukaryota</taxon>
        <taxon>Fungi</taxon>
        <taxon>Dikarya</taxon>
        <taxon>Ascomycota</taxon>
        <taxon>Pezizomycotina</taxon>
        <taxon>Sordariomycetes</taxon>
        <taxon>Hypocreomycetidae</taxon>
        <taxon>Hypocreales</taxon>
        <taxon>Nectriaceae</taxon>
        <taxon>Fusarium</taxon>
        <taxon>Fusarium incarnatum-equiseti species complex</taxon>
    </lineage>
</organism>
<gene>
    <name evidence="5" type="ORF">FIE12Z_8086</name>
</gene>
<feature type="region of interest" description="Disordered" evidence="2">
    <location>
        <begin position="836"/>
        <end position="872"/>
    </location>
</feature>
<protein>
    <submittedName>
        <fullName evidence="5">Small s protein</fullName>
    </submittedName>
</protein>
<dbReference type="SUPFAM" id="SSF52540">
    <property type="entry name" value="P-loop containing nucleoside triphosphate hydrolases"/>
    <property type="match status" value="1"/>
</dbReference>
<feature type="domain" description="Nephrocystin 3-like N-terminal" evidence="3">
    <location>
        <begin position="339"/>
        <end position="537"/>
    </location>
</feature>
<dbReference type="InterPro" id="IPR056884">
    <property type="entry name" value="NPHP3-like_N"/>
</dbReference>
<dbReference type="InterPro" id="IPR027417">
    <property type="entry name" value="P-loop_NTPase"/>
</dbReference>
<evidence type="ECO:0000313" key="5">
    <source>
        <dbReference type="EMBL" id="RFN47629.1"/>
    </source>
</evidence>
<evidence type="ECO:0000313" key="6">
    <source>
        <dbReference type="Proteomes" id="UP000265631"/>
    </source>
</evidence>